<comment type="caution">
    <text evidence="1">The sequence shown here is derived from an EMBL/GenBank/DDBJ whole genome shotgun (WGS) entry which is preliminary data.</text>
</comment>
<proteinExistence type="predicted"/>
<evidence type="ECO:0000313" key="1">
    <source>
        <dbReference type="EMBL" id="TPX36394.1"/>
    </source>
</evidence>
<dbReference type="Proteomes" id="UP000317494">
    <property type="component" value="Unassembled WGS sequence"/>
</dbReference>
<reference evidence="1 2" key="1">
    <citation type="journal article" date="2019" name="Sci. Rep.">
        <title>Comparative genomics of chytrid fungi reveal insights into the obligate biotrophic and pathogenic lifestyle of Synchytrium endobioticum.</title>
        <authorList>
            <person name="van de Vossenberg B.T.L.H."/>
            <person name="Warris S."/>
            <person name="Nguyen H.D.T."/>
            <person name="van Gent-Pelzer M.P.E."/>
            <person name="Joly D.L."/>
            <person name="van de Geest H.C."/>
            <person name="Bonants P.J.M."/>
            <person name="Smith D.S."/>
            <person name="Levesque C.A."/>
            <person name="van der Lee T.A.J."/>
        </authorList>
    </citation>
    <scope>NUCLEOTIDE SEQUENCE [LARGE SCALE GENOMIC DNA]</scope>
    <source>
        <strain evidence="1 2">MB42</strain>
    </source>
</reference>
<dbReference type="VEuPathDB" id="FungiDB:SeMB42_g07097"/>
<evidence type="ECO:0000313" key="2">
    <source>
        <dbReference type="Proteomes" id="UP000317494"/>
    </source>
</evidence>
<keyword evidence="2" id="KW-1185">Reference proteome</keyword>
<name>A0A507CEQ6_9FUNG</name>
<dbReference type="EMBL" id="QEAN01000457">
    <property type="protein sequence ID" value="TPX36394.1"/>
    <property type="molecule type" value="Genomic_DNA"/>
</dbReference>
<protein>
    <submittedName>
        <fullName evidence="1">Uncharacterized protein</fullName>
    </submittedName>
</protein>
<gene>
    <name evidence="1" type="ORF">SeMB42_g07097</name>
</gene>
<organism evidence="1 2">
    <name type="scientific">Synchytrium endobioticum</name>
    <dbReference type="NCBI Taxonomy" id="286115"/>
    <lineage>
        <taxon>Eukaryota</taxon>
        <taxon>Fungi</taxon>
        <taxon>Fungi incertae sedis</taxon>
        <taxon>Chytridiomycota</taxon>
        <taxon>Chytridiomycota incertae sedis</taxon>
        <taxon>Chytridiomycetes</taxon>
        <taxon>Synchytriales</taxon>
        <taxon>Synchytriaceae</taxon>
        <taxon>Synchytrium</taxon>
    </lineage>
</organism>
<accession>A0A507CEQ6</accession>
<dbReference type="AlphaFoldDB" id="A0A507CEQ6"/>
<sequence length="80" mass="8896">MPRLTLSEQRVTPKWSDLSTHSPVYARKLSCNIPEPSLIALVGALCDWCSHDGENDSDMEALHCEFMLASEVRQGYASSL</sequence>